<dbReference type="SFLD" id="SFLDS00003">
    <property type="entry name" value="Haloacid_Dehalogenase"/>
    <property type="match status" value="1"/>
</dbReference>
<accession>A0A0R1J2T4</accession>
<dbReference type="RefSeq" id="WP_057764209.1">
    <property type="nucleotide sequence ID" value="NZ_AZDG01000002.1"/>
</dbReference>
<evidence type="ECO:0000313" key="1">
    <source>
        <dbReference type="EMBL" id="KRK65532.1"/>
    </source>
</evidence>
<dbReference type="PANTHER" id="PTHR10000:SF25">
    <property type="entry name" value="PHOSPHATASE YKRA-RELATED"/>
    <property type="match status" value="1"/>
</dbReference>
<gene>
    <name evidence="1" type="ORF">FC72_GL001002</name>
</gene>
<dbReference type="Gene3D" id="3.30.1240.10">
    <property type="match status" value="1"/>
</dbReference>
<dbReference type="PANTHER" id="PTHR10000">
    <property type="entry name" value="PHOSPHOSERINE PHOSPHATASE"/>
    <property type="match status" value="1"/>
</dbReference>
<dbReference type="EMBL" id="AZDG01000002">
    <property type="protein sequence ID" value="KRK65532.1"/>
    <property type="molecule type" value="Genomic_DNA"/>
</dbReference>
<sequence>MSKFKLAFFDIDGTLAKHSDPNHITKMIDRVPQSTKSAIEQLKISGIEPVIATGRNHGMIKNLLDSLKIDSFIANNGRYVVFKDQKIVHDTFTKEQVKNIVAYFNQRQISYCFETCDHLFINENSNFLDDGSMGLEKIEDNVIPDGIIQMIVRSGKPFEVPIDGIQSVKVAPKVYDITMANSNKAVGINKILPAMNIKPEETLAFGDEENDIEMFGAVGFSVAMGNGTKKIKSLADYVTDSVDNDGIWNACKYLKLF</sequence>
<dbReference type="Pfam" id="PF08282">
    <property type="entry name" value="Hydrolase_3"/>
    <property type="match status" value="2"/>
</dbReference>
<dbReference type="GO" id="GO:0005829">
    <property type="term" value="C:cytosol"/>
    <property type="evidence" value="ECO:0007669"/>
    <property type="project" value="TreeGrafter"/>
</dbReference>
<reference evidence="1 2" key="1">
    <citation type="journal article" date="2015" name="Genome Announc.">
        <title>Expanding the biotechnology potential of lactobacilli through comparative genomics of 213 strains and associated genera.</title>
        <authorList>
            <person name="Sun Z."/>
            <person name="Harris H.M."/>
            <person name="McCann A."/>
            <person name="Guo C."/>
            <person name="Argimon S."/>
            <person name="Zhang W."/>
            <person name="Yang X."/>
            <person name="Jeffery I.B."/>
            <person name="Cooney J.C."/>
            <person name="Kagawa T.F."/>
            <person name="Liu W."/>
            <person name="Song Y."/>
            <person name="Salvetti E."/>
            <person name="Wrobel A."/>
            <person name="Rasinkangas P."/>
            <person name="Parkhill J."/>
            <person name="Rea M.C."/>
            <person name="O'Sullivan O."/>
            <person name="Ritari J."/>
            <person name="Douillard F.P."/>
            <person name="Paul Ross R."/>
            <person name="Yang R."/>
            <person name="Briner A.E."/>
            <person name="Felis G.E."/>
            <person name="de Vos W.M."/>
            <person name="Barrangou R."/>
            <person name="Klaenhammer T.R."/>
            <person name="Caufield P.W."/>
            <person name="Cui Y."/>
            <person name="Zhang H."/>
            <person name="O'Toole P.W."/>
        </authorList>
    </citation>
    <scope>NUCLEOTIDE SEQUENCE [LARGE SCALE GENOMIC DNA]</scope>
    <source>
        <strain evidence="1 2">DSM 20183</strain>
    </source>
</reference>
<dbReference type="SFLD" id="SFLDG01140">
    <property type="entry name" value="C2.B:_Phosphomannomutase_and_P"/>
    <property type="match status" value="1"/>
</dbReference>
<dbReference type="AlphaFoldDB" id="A0A0R1J2T4"/>
<dbReference type="Proteomes" id="UP000050929">
    <property type="component" value="Unassembled WGS sequence"/>
</dbReference>
<protein>
    <recommendedName>
        <fullName evidence="3">HAD superfamily hydrolase</fullName>
    </recommendedName>
</protein>
<dbReference type="NCBIfam" id="TIGR00099">
    <property type="entry name" value="Cof-subfamily"/>
    <property type="match status" value="1"/>
</dbReference>
<name>A0A0R1J2T4_9LACO</name>
<dbReference type="InterPro" id="IPR000150">
    <property type="entry name" value="Cof"/>
</dbReference>
<dbReference type="GO" id="GO:0000287">
    <property type="term" value="F:magnesium ion binding"/>
    <property type="evidence" value="ECO:0007669"/>
    <property type="project" value="TreeGrafter"/>
</dbReference>
<evidence type="ECO:0000313" key="2">
    <source>
        <dbReference type="Proteomes" id="UP000050929"/>
    </source>
</evidence>
<keyword evidence="2" id="KW-1185">Reference proteome</keyword>
<dbReference type="NCBIfam" id="TIGR01484">
    <property type="entry name" value="HAD-SF-IIB"/>
    <property type="match status" value="1"/>
</dbReference>
<dbReference type="PATRIC" id="fig|1423811.3.peg.1014"/>
<dbReference type="InterPro" id="IPR023214">
    <property type="entry name" value="HAD_sf"/>
</dbReference>
<dbReference type="InterPro" id="IPR006379">
    <property type="entry name" value="HAD-SF_hydro_IIB"/>
</dbReference>
<evidence type="ECO:0008006" key="3">
    <source>
        <dbReference type="Google" id="ProtNLM"/>
    </source>
</evidence>
<comment type="caution">
    <text evidence="1">The sequence shown here is derived from an EMBL/GenBank/DDBJ whole genome shotgun (WGS) entry which is preliminary data.</text>
</comment>
<organism evidence="1 2">
    <name type="scientific">Companilactobacillus tucceti DSM 20183</name>
    <dbReference type="NCBI Taxonomy" id="1423811"/>
    <lineage>
        <taxon>Bacteria</taxon>
        <taxon>Bacillati</taxon>
        <taxon>Bacillota</taxon>
        <taxon>Bacilli</taxon>
        <taxon>Lactobacillales</taxon>
        <taxon>Lactobacillaceae</taxon>
        <taxon>Companilactobacillus</taxon>
    </lineage>
</organism>
<dbReference type="Gene3D" id="3.40.50.1000">
    <property type="entry name" value="HAD superfamily/HAD-like"/>
    <property type="match status" value="1"/>
</dbReference>
<proteinExistence type="predicted"/>
<dbReference type="STRING" id="1423811.FC72_GL001002"/>
<dbReference type="SUPFAM" id="SSF56784">
    <property type="entry name" value="HAD-like"/>
    <property type="match status" value="1"/>
</dbReference>
<dbReference type="InterPro" id="IPR036412">
    <property type="entry name" value="HAD-like_sf"/>
</dbReference>
<dbReference type="GO" id="GO:0016791">
    <property type="term" value="F:phosphatase activity"/>
    <property type="evidence" value="ECO:0007669"/>
    <property type="project" value="TreeGrafter"/>
</dbReference>
<dbReference type="OrthoDB" id="9810101at2"/>